<feature type="region of interest" description="Disordered" evidence="1">
    <location>
        <begin position="122"/>
        <end position="191"/>
    </location>
</feature>
<keyword evidence="3" id="KW-1185">Reference proteome</keyword>
<dbReference type="EMBL" id="ML986500">
    <property type="protein sequence ID" value="KAF2274883.1"/>
    <property type="molecule type" value="Genomic_DNA"/>
</dbReference>
<gene>
    <name evidence="2" type="ORF">EI97DRAFT_92020</name>
</gene>
<evidence type="ECO:0000313" key="2">
    <source>
        <dbReference type="EMBL" id="KAF2274883.1"/>
    </source>
</evidence>
<dbReference type="Proteomes" id="UP000800097">
    <property type="component" value="Unassembled WGS sequence"/>
</dbReference>
<feature type="region of interest" description="Disordered" evidence="1">
    <location>
        <begin position="55"/>
        <end position="87"/>
    </location>
</feature>
<evidence type="ECO:0000313" key="3">
    <source>
        <dbReference type="Proteomes" id="UP000800097"/>
    </source>
</evidence>
<dbReference type="AlphaFoldDB" id="A0A6A6JFE6"/>
<feature type="compositionally biased region" description="Polar residues" evidence="1">
    <location>
        <begin position="61"/>
        <end position="79"/>
    </location>
</feature>
<dbReference type="RefSeq" id="XP_033652422.1">
    <property type="nucleotide sequence ID" value="XM_033803210.1"/>
</dbReference>
<sequence length="191" mass="20622">MEGAGWVGGAKERGSQGNGGSPGFLSQHPAPRHSTPVPSRPRSLRVAFCGNQPTLAHEASGQLSTTGRSATVRSHQTPAPFSKLPNDKEFQRSCQKSREQCGCVPRWLRVFVQCNDLGGVFRSAPESGNVPAETNSSRGRSSPSLWNSTGPRLPLFSLKNRDSEPKKNVPKLPQQMLYTDGPCSAEAMLPR</sequence>
<dbReference type="GeneID" id="54556385"/>
<evidence type="ECO:0000256" key="1">
    <source>
        <dbReference type="SAM" id="MobiDB-lite"/>
    </source>
</evidence>
<protein>
    <submittedName>
        <fullName evidence="2">Uncharacterized protein</fullName>
    </submittedName>
</protein>
<accession>A0A6A6JFE6</accession>
<feature type="region of interest" description="Disordered" evidence="1">
    <location>
        <begin position="1"/>
        <end position="43"/>
    </location>
</feature>
<feature type="compositionally biased region" description="Polar residues" evidence="1">
    <location>
        <begin position="132"/>
        <end position="150"/>
    </location>
</feature>
<proteinExistence type="predicted"/>
<name>A0A6A6JFE6_WESOR</name>
<organism evidence="2 3">
    <name type="scientific">Westerdykella ornata</name>
    <dbReference type="NCBI Taxonomy" id="318751"/>
    <lineage>
        <taxon>Eukaryota</taxon>
        <taxon>Fungi</taxon>
        <taxon>Dikarya</taxon>
        <taxon>Ascomycota</taxon>
        <taxon>Pezizomycotina</taxon>
        <taxon>Dothideomycetes</taxon>
        <taxon>Pleosporomycetidae</taxon>
        <taxon>Pleosporales</taxon>
        <taxon>Sporormiaceae</taxon>
        <taxon>Westerdykella</taxon>
    </lineage>
</organism>
<reference evidence="2" key="1">
    <citation type="journal article" date="2020" name="Stud. Mycol.">
        <title>101 Dothideomycetes genomes: a test case for predicting lifestyles and emergence of pathogens.</title>
        <authorList>
            <person name="Haridas S."/>
            <person name="Albert R."/>
            <person name="Binder M."/>
            <person name="Bloem J."/>
            <person name="Labutti K."/>
            <person name="Salamov A."/>
            <person name="Andreopoulos B."/>
            <person name="Baker S."/>
            <person name="Barry K."/>
            <person name="Bills G."/>
            <person name="Bluhm B."/>
            <person name="Cannon C."/>
            <person name="Castanera R."/>
            <person name="Culley D."/>
            <person name="Daum C."/>
            <person name="Ezra D."/>
            <person name="Gonzalez J."/>
            <person name="Henrissat B."/>
            <person name="Kuo A."/>
            <person name="Liang C."/>
            <person name="Lipzen A."/>
            <person name="Lutzoni F."/>
            <person name="Magnuson J."/>
            <person name="Mondo S."/>
            <person name="Nolan M."/>
            <person name="Ohm R."/>
            <person name="Pangilinan J."/>
            <person name="Park H.-J."/>
            <person name="Ramirez L."/>
            <person name="Alfaro M."/>
            <person name="Sun H."/>
            <person name="Tritt A."/>
            <person name="Yoshinaga Y."/>
            <person name="Zwiers L.-H."/>
            <person name="Turgeon B."/>
            <person name="Goodwin S."/>
            <person name="Spatafora J."/>
            <person name="Crous P."/>
            <person name="Grigoriev I."/>
        </authorList>
    </citation>
    <scope>NUCLEOTIDE SEQUENCE</scope>
    <source>
        <strain evidence="2">CBS 379.55</strain>
    </source>
</reference>